<keyword evidence="6" id="KW-0819">tRNA processing</keyword>
<evidence type="ECO:0000256" key="7">
    <source>
        <dbReference type="ARBA" id="ARBA00022741"/>
    </source>
</evidence>
<evidence type="ECO:0000313" key="15">
    <source>
        <dbReference type="Proteomes" id="UP000015102"/>
    </source>
</evidence>
<evidence type="ECO:0000256" key="9">
    <source>
        <dbReference type="ARBA" id="ARBA00022884"/>
    </source>
</evidence>
<keyword evidence="4" id="KW-0820">tRNA-binding</keyword>
<dbReference type="GO" id="GO:0005524">
    <property type="term" value="F:ATP binding"/>
    <property type="evidence" value="ECO:0007669"/>
    <property type="project" value="UniProtKB-KW"/>
</dbReference>
<dbReference type="EnsemblMetazoa" id="MESCA012179-RA">
    <property type="protein sequence ID" value="MESCA012179-PA"/>
    <property type="gene ID" value="MESCA012179"/>
</dbReference>
<dbReference type="Pfam" id="PF20259">
    <property type="entry name" value="tRNA_Me_trans_M"/>
    <property type="match status" value="1"/>
</dbReference>
<reference evidence="15" key="1">
    <citation type="submission" date="2013-02" db="EMBL/GenBank/DDBJ databases">
        <authorList>
            <person name="Hughes D."/>
        </authorList>
    </citation>
    <scope>NUCLEOTIDE SEQUENCE</scope>
    <source>
        <strain>Durham</strain>
        <strain evidence="15">NC isolate 2 -- Noor lab</strain>
    </source>
</reference>
<dbReference type="HOGENOM" id="CLU_035188_1_0_1"/>
<proteinExistence type="inferred from homology"/>
<dbReference type="InterPro" id="IPR046885">
    <property type="entry name" value="MnmA-like_C"/>
</dbReference>
<evidence type="ECO:0000256" key="10">
    <source>
        <dbReference type="ARBA" id="ARBA00023157"/>
    </source>
</evidence>
<feature type="domain" description="tRNA-specific 2-thiouridylase MnmA-like central" evidence="13">
    <location>
        <begin position="170"/>
        <end position="231"/>
    </location>
</feature>
<dbReference type="SUPFAM" id="SSF52402">
    <property type="entry name" value="Adenine nucleotide alpha hydrolases-like"/>
    <property type="match status" value="1"/>
</dbReference>
<organism evidence="14 15">
    <name type="scientific">Megaselia scalaris</name>
    <name type="common">Humpbacked fly</name>
    <name type="synonym">Phora scalaris</name>
    <dbReference type="NCBI Taxonomy" id="36166"/>
    <lineage>
        <taxon>Eukaryota</taxon>
        <taxon>Metazoa</taxon>
        <taxon>Ecdysozoa</taxon>
        <taxon>Arthropoda</taxon>
        <taxon>Hexapoda</taxon>
        <taxon>Insecta</taxon>
        <taxon>Pterygota</taxon>
        <taxon>Neoptera</taxon>
        <taxon>Endopterygota</taxon>
        <taxon>Diptera</taxon>
        <taxon>Brachycera</taxon>
        <taxon>Muscomorpha</taxon>
        <taxon>Platypezoidea</taxon>
        <taxon>Phoridae</taxon>
        <taxon>Megaseliini</taxon>
        <taxon>Megaselia</taxon>
    </lineage>
</organism>
<dbReference type="NCBIfam" id="NF001138">
    <property type="entry name" value="PRK00143.1"/>
    <property type="match status" value="1"/>
</dbReference>
<dbReference type="GO" id="GO:0061708">
    <property type="term" value="F:tRNA-5-taurinomethyluridine 2-sulfurtransferase"/>
    <property type="evidence" value="ECO:0007669"/>
    <property type="project" value="UniProtKB-EC"/>
</dbReference>
<dbReference type="InterPro" id="IPR046884">
    <property type="entry name" value="MnmA-like_central"/>
</dbReference>
<dbReference type="InterPro" id="IPR004506">
    <property type="entry name" value="MnmA-like"/>
</dbReference>
<dbReference type="OMA" id="PFYVWDL"/>
<evidence type="ECO:0000256" key="4">
    <source>
        <dbReference type="ARBA" id="ARBA00022555"/>
    </source>
</evidence>
<comment type="function">
    <text evidence="1">Catalyzes the 2-thiolation of uridine at the wobble position (U34) of mitochondrial tRNA(Lys), tRNA(Glu) and tRNA(Gln). Required for the formation of 5-taurinomethyl-2-thiouridine (tm5s2U) of mitochondrial tRNA(Lys), tRNA(Glu), and tRNA(Gln) at the wobble position. ATP is required to activate the C2 atom of the wobble base.</text>
</comment>
<dbReference type="CDD" id="cd01998">
    <property type="entry name" value="MnmA_TRMU-like"/>
    <property type="match status" value="1"/>
</dbReference>
<dbReference type="EC" id="2.8.1.14" evidence="3"/>
<dbReference type="FunFam" id="2.30.30.280:FF:000001">
    <property type="entry name" value="tRNA-specific 2-thiouridylase MnmA"/>
    <property type="match status" value="1"/>
</dbReference>
<dbReference type="InterPro" id="IPR023382">
    <property type="entry name" value="MnmA-like_central_sf"/>
</dbReference>
<comment type="similarity">
    <text evidence="2">Belongs to the MnmA/TRMU family.</text>
</comment>
<reference evidence="14" key="2">
    <citation type="submission" date="2015-06" db="UniProtKB">
        <authorList>
            <consortium name="EnsemblMetazoa"/>
        </authorList>
    </citation>
    <scope>IDENTIFICATION</scope>
</reference>
<feature type="domain" description="tRNA-specific 2-thiouridylase MnmA-like C-terminal" evidence="12">
    <location>
        <begin position="258"/>
        <end position="313"/>
    </location>
</feature>
<dbReference type="AlphaFoldDB" id="T1H646"/>
<keyword evidence="7" id="KW-0547">Nucleotide-binding</keyword>
<dbReference type="PANTHER" id="PTHR11933">
    <property type="entry name" value="TRNA 5-METHYLAMINOMETHYL-2-THIOURIDYLATE -METHYLTRANSFERASE"/>
    <property type="match status" value="1"/>
</dbReference>
<protein>
    <recommendedName>
        <fullName evidence="3">tRNA-5-taurinomethyluridine 2-sulfurtransferase</fullName>
        <ecNumber evidence="3">2.8.1.14</ecNumber>
    </recommendedName>
</protein>
<evidence type="ECO:0000259" key="13">
    <source>
        <dbReference type="Pfam" id="PF20259"/>
    </source>
</evidence>
<dbReference type="NCBIfam" id="TIGR00420">
    <property type="entry name" value="trmU"/>
    <property type="match status" value="1"/>
</dbReference>
<evidence type="ECO:0000313" key="14">
    <source>
        <dbReference type="EnsemblMetazoa" id="MESCA012179-PA"/>
    </source>
</evidence>
<dbReference type="Gene3D" id="2.40.30.10">
    <property type="entry name" value="Translation factors"/>
    <property type="match status" value="1"/>
</dbReference>
<dbReference type="PANTHER" id="PTHR11933:SF5">
    <property type="entry name" value="MITOCHONDRIAL TRNA-SPECIFIC 2-THIOURIDYLASE 1"/>
    <property type="match status" value="1"/>
</dbReference>
<evidence type="ECO:0000256" key="1">
    <source>
        <dbReference type="ARBA" id="ARBA00003986"/>
    </source>
</evidence>
<name>T1H646_MEGSC</name>
<evidence type="ECO:0000256" key="5">
    <source>
        <dbReference type="ARBA" id="ARBA00022679"/>
    </source>
</evidence>
<keyword evidence="10" id="KW-1015">Disulfide bond</keyword>
<dbReference type="STRING" id="36166.T1H646"/>
<evidence type="ECO:0000256" key="3">
    <source>
        <dbReference type="ARBA" id="ARBA00011953"/>
    </source>
</evidence>
<dbReference type="GO" id="GO:0005739">
    <property type="term" value="C:mitochondrion"/>
    <property type="evidence" value="ECO:0007669"/>
    <property type="project" value="TreeGrafter"/>
</dbReference>
<accession>T1H646</accession>
<dbReference type="InterPro" id="IPR014729">
    <property type="entry name" value="Rossmann-like_a/b/a_fold"/>
</dbReference>
<evidence type="ECO:0000256" key="2">
    <source>
        <dbReference type="ARBA" id="ARBA00006191"/>
    </source>
</evidence>
<dbReference type="GO" id="GO:0002143">
    <property type="term" value="P:tRNA wobble position uridine thiolation"/>
    <property type="evidence" value="ECO:0007669"/>
    <property type="project" value="TreeGrafter"/>
</dbReference>
<sequence length="313" mass="36178">MKNWDKDETGQCLGEKEYSDAEYVCRKLEIPLFKVNFVKDYWNNVFSEFLDDYKSGLTPNPDILCNKHIKFNAFYEYAKKNIKDAISTGHYARTSFGPFLENYDRGMDSFKDQTFFLSGIRQDVLQRTMFPLGEYLKKDVKDIAIKIGIPKLAVKKESTGICFIGKRNFQNFIQEYIPSKPGNFIDIDTKKIVGEHNGIHTWTIGQRCRIHSLNPYYVAKKVPETGDIYVASDEPSIILEQHISGECFMDFRKLNCVNFRCFFRFQHTKPLVSCFLQSVPDSNQIVVTLDKPLRAITPGQYSVFYNGEECLGS</sequence>
<keyword evidence="9" id="KW-0694">RNA-binding</keyword>
<evidence type="ECO:0000256" key="11">
    <source>
        <dbReference type="ARBA" id="ARBA00049564"/>
    </source>
</evidence>
<dbReference type="Proteomes" id="UP000015102">
    <property type="component" value="Unassembled WGS sequence"/>
</dbReference>
<evidence type="ECO:0000259" key="12">
    <source>
        <dbReference type="Pfam" id="PF20258"/>
    </source>
</evidence>
<evidence type="ECO:0000256" key="8">
    <source>
        <dbReference type="ARBA" id="ARBA00022840"/>
    </source>
</evidence>
<keyword evidence="15" id="KW-1185">Reference proteome</keyword>
<comment type="catalytic activity">
    <reaction evidence="11">
        <text>5-taurinomethyluridine(34) in tRNA + S-sulfanyl-L-cysteinyl-[protein] + AH2 + ATP = 5-taurinomethyl-2-thiouridine(34) in tRNA + L-cysteinyl-[protein] + A + AMP + diphosphate + H(+)</text>
        <dbReference type="Rhea" id="RHEA:47040"/>
        <dbReference type="Rhea" id="RHEA-COMP:10131"/>
        <dbReference type="Rhea" id="RHEA-COMP:11726"/>
        <dbReference type="Rhea" id="RHEA-COMP:11732"/>
        <dbReference type="Rhea" id="RHEA-COMP:11733"/>
        <dbReference type="ChEBI" id="CHEBI:13193"/>
        <dbReference type="ChEBI" id="CHEBI:15378"/>
        <dbReference type="ChEBI" id="CHEBI:17499"/>
        <dbReference type="ChEBI" id="CHEBI:29950"/>
        <dbReference type="ChEBI" id="CHEBI:30616"/>
        <dbReference type="ChEBI" id="CHEBI:33019"/>
        <dbReference type="ChEBI" id="CHEBI:61963"/>
        <dbReference type="ChEBI" id="CHEBI:87171"/>
        <dbReference type="ChEBI" id="CHEBI:87172"/>
        <dbReference type="ChEBI" id="CHEBI:456215"/>
        <dbReference type="EC" id="2.8.1.14"/>
    </reaction>
</comment>
<keyword evidence="5" id="KW-0808">Transferase</keyword>
<evidence type="ECO:0000256" key="6">
    <source>
        <dbReference type="ARBA" id="ARBA00022694"/>
    </source>
</evidence>
<dbReference type="Gene3D" id="3.40.50.620">
    <property type="entry name" value="HUPs"/>
    <property type="match status" value="1"/>
</dbReference>
<dbReference type="Pfam" id="PF03054">
    <property type="entry name" value="tRNA_Me_trans"/>
    <property type="match status" value="1"/>
</dbReference>
<dbReference type="Gene3D" id="2.30.30.280">
    <property type="entry name" value="Adenine nucleotide alpha hydrolases-like domains"/>
    <property type="match status" value="1"/>
</dbReference>
<keyword evidence="8" id="KW-0067">ATP-binding</keyword>
<dbReference type="Pfam" id="PF20258">
    <property type="entry name" value="tRNA_Me_trans_C"/>
    <property type="match status" value="1"/>
</dbReference>
<dbReference type="GO" id="GO:0000049">
    <property type="term" value="F:tRNA binding"/>
    <property type="evidence" value="ECO:0007669"/>
    <property type="project" value="UniProtKB-KW"/>
</dbReference>